<dbReference type="KEGG" id="tdu:QJT80_01700"/>
<proteinExistence type="predicted"/>
<evidence type="ECO:0000256" key="1">
    <source>
        <dbReference type="SAM" id="MobiDB-lite"/>
    </source>
</evidence>
<evidence type="ECO:0000313" key="3">
    <source>
        <dbReference type="EMBL" id="WGZ91196.1"/>
    </source>
</evidence>
<feature type="region of interest" description="Disordered" evidence="1">
    <location>
        <begin position="35"/>
        <end position="70"/>
    </location>
</feature>
<keyword evidence="2" id="KW-0732">Signal</keyword>
<dbReference type="EMBL" id="CP124755">
    <property type="protein sequence ID" value="WGZ91196.1"/>
    <property type="molecule type" value="Genomic_DNA"/>
</dbReference>
<evidence type="ECO:0000256" key="2">
    <source>
        <dbReference type="SAM" id="SignalP"/>
    </source>
</evidence>
<organism evidence="3">
    <name type="scientific">Candidatus Thiocaldithrix dubininis</name>
    <dbReference type="NCBI Taxonomy" id="3080823"/>
    <lineage>
        <taxon>Bacteria</taxon>
        <taxon>Pseudomonadati</taxon>
        <taxon>Pseudomonadota</taxon>
        <taxon>Gammaproteobacteria</taxon>
        <taxon>Thiotrichales</taxon>
        <taxon>Thiotrichaceae</taxon>
        <taxon>Candidatus Thiocaldithrix</taxon>
    </lineage>
</organism>
<dbReference type="Proteomes" id="UP001300672">
    <property type="component" value="Chromosome"/>
</dbReference>
<reference evidence="3" key="1">
    <citation type="journal article" date="2023" name="Int. J. Mol. Sci.">
        <title>Metagenomics Revealed a New Genus 'Candidatus Thiocaldithrix dubininis' gen. nov., sp. nov. and a New Species 'Candidatus Thiothrix putei' sp. nov. in the Family Thiotrichaceae, Some Members of Which Have Traits of Both Na+- and H+-Motive Energetics.</title>
        <authorList>
            <person name="Ravin N.V."/>
            <person name="Muntyan M.S."/>
            <person name="Smolyakov D.D."/>
            <person name="Rudenko T.S."/>
            <person name="Beletsky A.V."/>
            <person name="Mardanov A.V."/>
            <person name="Grabovich M.Y."/>
        </authorList>
    </citation>
    <scope>NUCLEOTIDE SEQUENCE</scope>
    <source>
        <strain evidence="3">GKL-01</strain>
    </source>
</reference>
<reference evidence="3" key="2">
    <citation type="submission" date="2023-04" db="EMBL/GenBank/DDBJ databases">
        <authorList>
            <person name="Beletskiy A.V."/>
            <person name="Mardanov A.V."/>
            <person name="Ravin N.V."/>
        </authorList>
    </citation>
    <scope>NUCLEOTIDE SEQUENCE</scope>
    <source>
        <strain evidence="3">GKL-01</strain>
    </source>
</reference>
<name>A0AA95HAM8_9GAMM</name>
<evidence type="ECO:0008006" key="4">
    <source>
        <dbReference type="Google" id="ProtNLM"/>
    </source>
</evidence>
<dbReference type="AlphaFoldDB" id="A0AA95HAM8"/>
<dbReference type="PROSITE" id="PS51257">
    <property type="entry name" value="PROKAR_LIPOPROTEIN"/>
    <property type="match status" value="1"/>
</dbReference>
<protein>
    <recommendedName>
        <fullName evidence="4">Lipoprotein</fullName>
    </recommendedName>
</protein>
<accession>A0AA95HAM8</accession>
<gene>
    <name evidence="3" type="ORF">QJT80_01700</name>
</gene>
<feature type="compositionally biased region" description="Low complexity" evidence="1">
    <location>
        <begin position="35"/>
        <end position="52"/>
    </location>
</feature>
<feature type="chain" id="PRO_5041655468" description="Lipoprotein" evidence="2">
    <location>
        <begin position="20"/>
        <end position="152"/>
    </location>
</feature>
<sequence>MKIKSQLTLAILLVTGMFAAGCQQVSSSSQQVASGSQQVAGGSQQTQVTPPGGSTGGSTGSVKAKAGSCNPKADKWCHSHPAIPGCTDSYMHSHAYTNPKHTHTYGCKGGKGKVKGGTGGKIKLPGVKAKGVYKGAVSMDAASREVMKQYQR</sequence>
<feature type="signal peptide" evidence="2">
    <location>
        <begin position="1"/>
        <end position="19"/>
    </location>
</feature>